<dbReference type="OrthoDB" id="550575at2759"/>
<dbReference type="AlphaFoldDB" id="A0A9N8ZWF8"/>
<dbReference type="Gene3D" id="3.80.10.10">
    <property type="entry name" value="Ribonuclease Inhibitor"/>
    <property type="match status" value="2"/>
</dbReference>
<keyword evidence="3" id="KW-1185">Reference proteome</keyword>
<dbReference type="Proteomes" id="UP000789739">
    <property type="component" value="Unassembled WGS sequence"/>
</dbReference>
<evidence type="ECO:0000259" key="1">
    <source>
        <dbReference type="Pfam" id="PF25372"/>
    </source>
</evidence>
<organism evidence="2 3">
    <name type="scientific">Paraglomus brasilianum</name>
    <dbReference type="NCBI Taxonomy" id="144538"/>
    <lineage>
        <taxon>Eukaryota</taxon>
        <taxon>Fungi</taxon>
        <taxon>Fungi incertae sedis</taxon>
        <taxon>Mucoromycota</taxon>
        <taxon>Glomeromycotina</taxon>
        <taxon>Glomeromycetes</taxon>
        <taxon>Paraglomerales</taxon>
        <taxon>Paraglomeraceae</taxon>
        <taxon>Paraglomus</taxon>
    </lineage>
</organism>
<reference evidence="2" key="1">
    <citation type="submission" date="2021-06" db="EMBL/GenBank/DDBJ databases">
        <authorList>
            <person name="Kallberg Y."/>
            <person name="Tangrot J."/>
            <person name="Rosling A."/>
        </authorList>
    </citation>
    <scope>NUCLEOTIDE SEQUENCE</scope>
    <source>
        <strain evidence="2">BR232B</strain>
    </source>
</reference>
<dbReference type="SUPFAM" id="SSF52047">
    <property type="entry name" value="RNI-like"/>
    <property type="match status" value="1"/>
</dbReference>
<sequence>MTSITSTLSHHAYLVVEVISNLEEQIDLFSCCLVSRLWNTCATYTLWRAPRIKRATTFDKFIRTLCRTKQNGSTYAYGCLIHSLDLSRVSHHVGSAELDLISEICGVLKHIDFSNVGNVSTTLMCQIAYRCSDLRTLKLLNLPQLSDKAIDMIFSQCPRMEHFSIGDCGNVTDKGLTGIAHYGKNLTGLEIILGNKISCDTLSSITNSCTKLKRLHIWDCGNLDDSAILSISINLNDTLESLILNNPPALTDESLVQIAMRCRNLKHFGLEPHWGVTNSTLAVLAENANGLESLQLSLQYASRITNEGIFVLSRRLKNLKKIQIQESNTLHVNDLGLTFLITEQRINLTSLHIYNCNFSDLVLDTIVKTRPPINDVCFFQLPSISDYHFIRFLAAVSDTLNSLQLSYCDNITEFSVIEGLGVYGSGLRKLSICPSGEMTAEGLKAISTGCPNLKEFYLSSTEDLPTQVITLLLTSLRELEQLRIRDCPSIHPDDLRIIACGCPNLKEFYFGPSPYVDYAFIQEYNSNGKSRPLLVQ</sequence>
<dbReference type="Pfam" id="PF25372">
    <property type="entry name" value="DUF7885"/>
    <property type="match status" value="1"/>
</dbReference>
<dbReference type="InterPro" id="IPR057207">
    <property type="entry name" value="FBXL15_LRR"/>
</dbReference>
<dbReference type="GO" id="GO:0031146">
    <property type="term" value="P:SCF-dependent proteasomal ubiquitin-dependent protein catabolic process"/>
    <property type="evidence" value="ECO:0007669"/>
    <property type="project" value="TreeGrafter"/>
</dbReference>
<evidence type="ECO:0000313" key="2">
    <source>
        <dbReference type="EMBL" id="CAG8508876.1"/>
    </source>
</evidence>
<proteinExistence type="predicted"/>
<dbReference type="SMART" id="SM00367">
    <property type="entry name" value="LRR_CC"/>
    <property type="match status" value="8"/>
</dbReference>
<feature type="non-terminal residue" evidence="2">
    <location>
        <position position="536"/>
    </location>
</feature>
<gene>
    <name evidence="2" type="ORF">PBRASI_LOCUS3005</name>
</gene>
<dbReference type="PANTHER" id="PTHR13318">
    <property type="entry name" value="PARTNER OF PAIRED, ISOFORM B-RELATED"/>
    <property type="match status" value="1"/>
</dbReference>
<comment type="caution">
    <text evidence="2">The sequence shown here is derived from an EMBL/GenBank/DDBJ whole genome shotgun (WGS) entry which is preliminary data.</text>
</comment>
<dbReference type="GO" id="GO:0019005">
    <property type="term" value="C:SCF ubiquitin ligase complex"/>
    <property type="evidence" value="ECO:0007669"/>
    <property type="project" value="TreeGrafter"/>
</dbReference>
<dbReference type="InterPro" id="IPR006553">
    <property type="entry name" value="Leu-rich_rpt_Cys-con_subtyp"/>
</dbReference>
<feature type="domain" description="F-box/LRR-repeat protein 15-like leucin rich repeat" evidence="1">
    <location>
        <begin position="99"/>
        <end position="302"/>
    </location>
</feature>
<dbReference type="EMBL" id="CAJVPI010000256">
    <property type="protein sequence ID" value="CAG8508876.1"/>
    <property type="molecule type" value="Genomic_DNA"/>
</dbReference>
<name>A0A9N8ZWF8_9GLOM</name>
<evidence type="ECO:0000313" key="3">
    <source>
        <dbReference type="Proteomes" id="UP000789739"/>
    </source>
</evidence>
<dbReference type="InterPro" id="IPR032675">
    <property type="entry name" value="LRR_dom_sf"/>
</dbReference>
<protein>
    <submittedName>
        <fullName evidence="2">4512_t:CDS:1</fullName>
    </submittedName>
</protein>
<dbReference type="PANTHER" id="PTHR13318:SF247">
    <property type="entry name" value="GH16156P"/>
    <property type="match status" value="1"/>
</dbReference>
<accession>A0A9N8ZWF8</accession>